<gene>
    <name evidence="2" type="ORF">GCM10008174_08330</name>
</gene>
<protein>
    <submittedName>
        <fullName evidence="2">Metal-binding protein</fullName>
    </submittedName>
</protein>
<dbReference type="AlphaFoldDB" id="A0A9W6N699"/>
<organism evidence="2 3">
    <name type="scientific">Methylopila turkensis</name>
    <dbReference type="NCBI Taxonomy" id="1437816"/>
    <lineage>
        <taxon>Bacteria</taxon>
        <taxon>Pseudomonadati</taxon>
        <taxon>Pseudomonadota</taxon>
        <taxon>Alphaproteobacteria</taxon>
        <taxon>Hyphomicrobiales</taxon>
        <taxon>Methylopilaceae</taxon>
        <taxon>Methylopila</taxon>
    </lineage>
</organism>
<feature type="chain" id="PRO_5040984593" evidence="1">
    <location>
        <begin position="26"/>
        <end position="156"/>
    </location>
</feature>
<dbReference type="Proteomes" id="UP001143309">
    <property type="component" value="Unassembled WGS sequence"/>
</dbReference>
<sequence>MQQLITRRIALSLIATVVAVGQARAGAKPRMVVHKDPSCGCCEAWVDHVRAAGYPAESVETDAINAVKAKLGVPVGLRSCHTAEIDGYVLEGHVPASAIDRLLAERLKIRGLAVPRMPIGSPGMEVEGRDPETYDVMAFGDGEPRSFMKFKGGNSI</sequence>
<evidence type="ECO:0000313" key="3">
    <source>
        <dbReference type="Proteomes" id="UP001143309"/>
    </source>
</evidence>
<dbReference type="EMBL" id="BSFL01000001">
    <property type="protein sequence ID" value="GLK79092.1"/>
    <property type="molecule type" value="Genomic_DNA"/>
</dbReference>
<dbReference type="InterPro" id="IPR007332">
    <property type="entry name" value="DUF411"/>
</dbReference>
<name>A0A9W6N699_9HYPH</name>
<dbReference type="Pfam" id="PF04214">
    <property type="entry name" value="DUF411"/>
    <property type="match status" value="1"/>
</dbReference>
<dbReference type="SUPFAM" id="SSF52833">
    <property type="entry name" value="Thioredoxin-like"/>
    <property type="match status" value="1"/>
</dbReference>
<dbReference type="RefSeq" id="WP_271199578.1">
    <property type="nucleotide sequence ID" value="NZ_BSFL01000001.1"/>
</dbReference>
<accession>A0A9W6N699</accession>
<evidence type="ECO:0000313" key="2">
    <source>
        <dbReference type="EMBL" id="GLK79092.1"/>
    </source>
</evidence>
<reference evidence="2" key="1">
    <citation type="journal article" date="2014" name="Int. J. Syst. Evol. Microbiol.">
        <title>Complete genome sequence of Corynebacterium casei LMG S-19264T (=DSM 44701T), isolated from a smear-ripened cheese.</title>
        <authorList>
            <consortium name="US DOE Joint Genome Institute (JGI-PGF)"/>
            <person name="Walter F."/>
            <person name="Albersmeier A."/>
            <person name="Kalinowski J."/>
            <person name="Ruckert C."/>
        </authorList>
    </citation>
    <scope>NUCLEOTIDE SEQUENCE</scope>
    <source>
        <strain evidence="2">VKM B-2748</strain>
    </source>
</reference>
<evidence type="ECO:0000256" key="1">
    <source>
        <dbReference type="SAM" id="SignalP"/>
    </source>
</evidence>
<keyword evidence="3" id="KW-1185">Reference proteome</keyword>
<feature type="signal peptide" evidence="1">
    <location>
        <begin position="1"/>
        <end position="25"/>
    </location>
</feature>
<reference evidence="2" key="2">
    <citation type="submission" date="2023-01" db="EMBL/GenBank/DDBJ databases">
        <authorList>
            <person name="Sun Q."/>
            <person name="Evtushenko L."/>
        </authorList>
    </citation>
    <scope>NUCLEOTIDE SEQUENCE</scope>
    <source>
        <strain evidence="2">VKM B-2748</strain>
    </source>
</reference>
<dbReference type="InterPro" id="IPR036249">
    <property type="entry name" value="Thioredoxin-like_sf"/>
</dbReference>
<comment type="caution">
    <text evidence="2">The sequence shown here is derived from an EMBL/GenBank/DDBJ whole genome shotgun (WGS) entry which is preliminary data.</text>
</comment>
<proteinExistence type="predicted"/>
<keyword evidence="1" id="KW-0732">Signal</keyword>